<dbReference type="EMBL" id="JARPUR010000002">
    <property type="protein sequence ID" value="KAK4883391.1"/>
    <property type="molecule type" value="Genomic_DNA"/>
</dbReference>
<evidence type="ECO:0000256" key="1">
    <source>
        <dbReference type="SAM" id="MobiDB-lite"/>
    </source>
</evidence>
<comment type="caution">
    <text evidence="2">The sequence shown here is derived from an EMBL/GenBank/DDBJ whole genome shotgun (WGS) entry which is preliminary data.</text>
</comment>
<sequence length="256" mass="29691">MSAMPSNNSYVQQSTVREQNRQYNKYGYDQNKYGHSSRQLTRGRGKFENGNADRVAPIQNRRKEIQCDNLLTEEEAEQEEEFVEELQINQIKEEQKLTKGWYKEIQIKMKADVQSLTSQDQVSIVEITLLNAEVKLLFIMRAAVENKEKRSKKVHEVVQEQKHSVPPSDDTEEEFYVSAVKKSNGREKEIALRRKSNEIAWIKKIQIYDTMVDVKLDTGAEVNFNNTSLVMDTTSSSSASSDEEFDRIMELLPEIR</sequence>
<dbReference type="Proteomes" id="UP001353858">
    <property type="component" value="Unassembled WGS sequence"/>
</dbReference>
<protein>
    <submittedName>
        <fullName evidence="2">Uncharacterized protein</fullName>
    </submittedName>
</protein>
<feature type="compositionally biased region" description="Polar residues" evidence="1">
    <location>
        <begin position="1"/>
        <end position="23"/>
    </location>
</feature>
<proteinExistence type="predicted"/>
<evidence type="ECO:0000313" key="3">
    <source>
        <dbReference type="Proteomes" id="UP001353858"/>
    </source>
</evidence>
<gene>
    <name evidence="2" type="ORF">RN001_006710</name>
</gene>
<evidence type="ECO:0000313" key="2">
    <source>
        <dbReference type="EMBL" id="KAK4883391.1"/>
    </source>
</evidence>
<feature type="region of interest" description="Disordered" evidence="1">
    <location>
        <begin position="1"/>
        <end position="53"/>
    </location>
</feature>
<name>A0AAN7PIX7_9COLE</name>
<organism evidence="2 3">
    <name type="scientific">Aquatica leii</name>
    <dbReference type="NCBI Taxonomy" id="1421715"/>
    <lineage>
        <taxon>Eukaryota</taxon>
        <taxon>Metazoa</taxon>
        <taxon>Ecdysozoa</taxon>
        <taxon>Arthropoda</taxon>
        <taxon>Hexapoda</taxon>
        <taxon>Insecta</taxon>
        <taxon>Pterygota</taxon>
        <taxon>Neoptera</taxon>
        <taxon>Endopterygota</taxon>
        <taxon>Coleoptera</taxon>
        <taxon>Polyphaga</taxon>
        <taxon>Elateriformia</taxon>
        <taxon>Elateroidea</taxon>
        <taxon>Lampyridae</taxon>
        <taxon>Luciolinae</taxon>
        <taxon>Aquatica</taxon>
    </lineage>
</organism>
<accession>A0AAN7PIX7</accession>
<keyword evidence="3" id="KW-1185">Reference proteome</keyword>
<dbReference type="AlphaFoldDB" id="A0AAN7PIX7"/>
<reference evidence="3" key="1">
    <citation type="submission" date="2023-01" db="EMBL/GenBank/DDBJ databases">
        <title>Key to firefly adult light organ development and bioluminescence: homeobox transcription factors regulate luciferase expression and transportation to peroxisome.</title>
        <authorList>
            <person name="Fu X."/>
        </authorList>
    </citation>
    <scope>NUCLEOTIDE SEQUENCE [LARGE SCALE GENOMIC DNA]</scope>
</reference>